<dbReference type="CDD" id="cd01948">
    <property type="entry name" value="EAL"/>
    <property type="match status" value="1"/>
</dbReference>
<dbReference type="SMART" id="SM00052">
    <property type="entry name" value="EAL"/>
    <property type="match status" value="1"/>
</dbReference>
<evidence type="ECO:0000313" key="2">
    <source>
        <dbReference type="EMBL" id="GAT32137.1"/>
    </source>
</evidence>
<dbReference type="Proteomes" id="UP000076023">
    <property type="component" value="Unassembled WGS sequence"/>
</dbReference>
<dbReference type="RefSeq" id="WP_075077986.1">
    <property type="nucleotide sequence ID" value="NZ_BDCO01000002.1"/>
</dbReference>
<dbReference type="Gene3D" id="3.20.20.450">
    <property type="entry name" value="EAL domain"/>
    <property type="match status" value="1"/>
</dbReference>
<name>A0A146G576_TERSA</name>
<proteinExistence type="predicted"/>
<gene>
    <name evidence="2" type="ORF">TSACC_2534</name>
</gene>
<dbReference type="InterPro" id="IPR050706">
    <property type="entry name" value="Cyclic-di-GMP_PDE-like"/>
</dbReference>
<dbReference type="PROSITE" id="PS50883">
    <property type="entry name" value="EAL"/>
    <property type="match status" value="1"/>
</dbReference>
<keyword evidence="3" id="KW-1185">Reference proteome</keyword>
<dbReference type="GO" id="GO:0071111">
    <property type="term" value="F:cyclic-guanylate-specific phosphodiesterase activity"/>
    <property type="evidence" value="ECO:0007669"/>
    <property type="project" value="InterPro"/>
</dbReference>
<feature type="domain" description="EAL" evidence="1">
    <location>
        <begin position="1"/>
        <end position="250"/>
    </location>
</feature>
<reference evidence="3" key="1">
    <citation type="journal article" date="2017" name="Genome Announc.">
        <title>Draft Genome Sequence of Terrimicrobium sacchariphilum NM-5T, a Facultative Anaerobic Soil Bacterium of the Class Spartobacteria.</title>
        <authorList>
            <person name="Qiu Y.L."/>
            <person name="Tourlousse D.M."/>
            <person name="Matsuura N."/>
            <person name="Ohashi A."/>
            <person name="Sekiguchi Y."/>
        </authorList>
    </citation>
    <scope>NUCLEOTIDE SEQUENCE [LARGE SCALE GENOMIC DNA]</scope>
    <source>
        <strain evidence="3">NM-5</strain>
    </source>
</reference>
<comment type="caution">
    <text evidence="2">The sequence shown here is derived from an EMBL/GenBank/DDBJ whole genome shotgun (WGS) entry which is preliminary data.</text>
</comment>
<dbReference type="InterPro" id="IPR035919">
    <property type="entry name" value="EAL_sf"/>
</dbReference>
<dbReference type="STRING" id="690879.TSACC_2534"/>
<sequence length="250" mass="27759">MITVDTVREAIEEKELFLEYMPTVRLRDGVCAGAEALTRWRRTDGRLVPPSEFIPIVERTPVAGLLTYWVLETVAGELGDWLLRTEDAHVAINTPPELIGRGGMEYAGCRVGLAAVADKLVLEVTERGVPDEIALDAMIHRTGRRRLVRLALDDVGVNDHWAALLQQAPFDIVKLDKSLVDRLEEGGQSSIPLIEQIVRMTRERGIEIIAEGIERPEQAALLRELGIPLGQGWYFSKALRAGEFLAFAQG</sequence>
<dbReference type="SUPFAM" id="SSF141868">
    <property type="entry name" value="EAL domain-like"/>
    <property type="match status" value="1"/>
</dbReference>
<dbReference type="InParanoid" id="A0A146G576"/>
<evidence type="ECO:0000313" key="3">
    <source>
        <dbReference type="Proteomes" id="UP000076023"/>
    </source>
</evidence>
<dbReference type="FunCoup" id="A0A146G576">
    <property type="interactions" value="2"/>
</dbReference>
<organism evidence="2 3">
    <name type="scientific">Terrimicrobium sacchariphilum</name>
    <dbReference type="NCBI Taxonomy" id="690879"/>
    <lineage>
        <taxon>Bacteria</taxon>
        <taxon>Pseudomonadati</taxon>
        <taxon>Verrucomicrobiota</taxon>
        <taxon>Terrimicrobiia</taxon>
        <taxon>Terrimicrobiales</taxon>
        <taxon>Terrimicrobiaceae</taxon>
        <taxon>Terrimicrobium</taxon>
    </lineage>
</organism>
<dbReference type="PANTHER" id="PTHR33121:SF79">
    <property type="entry name" value="CYCLIC DI-GMP PHOSPHODIESTERASE PDED-RELATED"/>
    <property type="match status" value="1"/>
</dbReference>
<dbReference type="OrthoDB" id="442691at2"/>
<accession>A0A146G576</accession>
<evidence type="ECO:0000259" key="1">
    <source>
        <dbReference type="PROSITE" id="PS50883"/>
    </source>
</evidence>
<dbReference type="Pfam" id="PF00563">
    <property type="entry name" value="EAL"/>
    <property type="match status" value="1"/>
</dbReference>
<protein>
    <submittedName>
        <fullName evidence="2">EAL domain-containing protein</fullName>
    </submittedName>
</protein>
<dbReference type="PANTHER" id="PTHR33121">
    <property type="entry name" value="CYCLIC DI-GMP PHOSPHODIESTERASE PDEF"/>
    <property type="match status" value="1"/>
</dbReference>
<dbReference type="AlphaFoldDB" id="A0A146G576"/>
<dbReference type="EMBL" id="BDCO01000002">
    <property type="protein sequence ID" value="GAT32137.1"/>
    <property type="molecule type" value="Genomic_DNA"/>
</dbReference>
<dbReference type="InterPro" id="IPR001633">
    <property type="entry name" value="EAL_dom"/>
</dbReference>